<dbReference type="Proteomes" id="UP000626244">
    <property type="component" value="Unassembled WGS sequence"/>
</dbReference>
<dbReference type="GO" id="GO:0045892">
    <property type="term" value="P:negative regulation of DNA-templated transcription"/>
    <property type="evidence" value="ECO:0007669"/>
    <property type="project" value="TreeGrafter"/>
</dbReference>
<dbReference type="PROSITE" id="PS50949">
    <property type="entry name" value="HTH_GNTR"/>
    <property type="match status" value="1"/>
</dbReference>
<dbReference type="InterPro" id="IPR036388">
    <property type="entry name" value="WH-like_DNA-bd_sf"/>
</dbReference>
<keyword evidence="3" id="KW-0804">Transcription</keyword>
<gene>
    <name evidence="5" type="primary">ymfC</name>
    <name evidence="5" type="ORF">GCM10007380_21290</name>
</gene>
<keyword evidence="1" id="KW-0805">Transcription regulation</keyword>
<keyword evidence="2" id="KW-0238">DNA-binding</keyword>
<comment type="caution">
    <text evidence="5">The sequence shown here is derived from an EMBL/GenBank/DDBJ whole genome shotgun (WGS) entry which is preliminary data.</text>
</comment>
<evidence type="ECO:0000313" key="6">
    <source>
        <dbReference type="Proteomes" id="UP000626244"/>
    </source>
</evidence>
<dbReference type="EMBL" id="BMHB01000001">
    <property type="protein sequence ID" value="GGI14108.1"/>
    <property type="molecule type" value="Genomic_DNA"/>
</dbReference>
<dbReference type="RefSeq" id="WP_087998492.1">
    <property type="nucleotide sequence ID" value="NZ_BMHB01000001.1"/>
</dbReference>
<dbReference type="GO" id="GO:0003700">
    <property type="term" value="F:DNA-binding transcription factor activity"/>
    <property type="evidence" value="ECO:0007669"/>
    <property type="project" value="InterPro"/>
</dbReference>
<protein>
    <submittedName>
        <fullName evidence="5">Putative HTH-type transcriptional regulator YmfC</fullName>
    </submittedName>
</protein>
<dbReference type="SMART" id="SM00345">
    <property type="entry name" value="HTH_GNTR"/>
    <property type="match status" value="1"/>
</dbReference>
<dbReference type="PRINTS" id="PR00035">
    <property type="entry name" value="HTHGNTR"/>
</dbReference>
<evidence type="ECO:0000256" key="1">
    <source>
        <dbReference type="ARBA" id="ARBA00023015"/>
    </source>
</evidence>
<keyword evidence="6" id="KW-1185">Reference proteome</keyword>
<dbReference type="PANTHER" id="PTHR44846:SF17">
    <property type="entry name" value="GNTR-FAMILY TRANSCRIPTIONAL REGULATOR"/>
    <property type="match status" value="1"/>
</dbReference>
<dbReference type="SMART" id="SM00866">
    <property type="entry name" value="UTRA"/>
    <property type="match status" value="1"/>
</dbReference>
<dbReference type="Gene3D" id="1.10.10.10">
    <property type="entry name" value="Winged helix-like DNA-binding domain superfamily/Winged helix DNA-binding domain"/>
    <property type="match status" value="1"/>
</dbReference>
<proteinExistence type="predicted"/>
<evidence type="ECO:0000259" key="4">
    <source>
        <dbReference type="PROSITE" id="PS50949"/>
    </source>
</evidence>
<dbReference type="InterPro" id="IPR000524">
    <property type="entry name" value="Tscrpt_reg_HTH_GntR"/>
</dbReference>
<feature type="domain" description="HTH gntR-type" evidence="4">
    <location>
        <begin position="8"/>
        <end position="76"/>
    </location>
</feature>
<evidence type="ECO:0000313" key="5">
    <source>
        <dbReference type="EMBL" id="GGI14108.1"/>
    </source>
</evidence>
<dbReference type="InterPro" id="IPR036390">
    <property type="entry name" value="WH_DNA-bd_sf"/>
</dbReference>
<dbReference type="Pfam" id="PF00392">
    <property type="entry name" value="GntR"/>
    <property type="match status" value="1"/>
</dbReference>
<accession>A0A8J3AIK8</accession>
<evidence type="ECO:0000256" key="3">
    <source>
        <dbReference type="ARBA" id="ARBA00023163"/>
    </source>
</evidence>
<dbReference type="OrthoDB" id="149756at2"/>
<sequence length="241" mass="28070">MKIKTDSRLLYLQVMDRIKQDIDNGIYLPHHKLPSEYELSKIFGVSRATLREALRVLEEENILVRRHGVGTFVKPKPIFRTGIEQLNSVSEMIVDAGKEPGTIFLSSKLLVPTKEDLNNFNITEDDRIHVVERIRTANEEPVVYCIDKLPTNYFKQVPSFEDHSFFSYIKKVTGRNIEYSSARIEPIGYHDKVSPLLQCEPEVSLLLIEQLHFDDLNRAVLHSYNYFRADQFSFNVLRKRN</sequence>
<dbReference type="CDD" id="cd07377">
    <property type="entry name" value="WHTH_GntR"/>
    <property type="match status" value="1"/>
</dbReference>
<dbReference type="InterPro" id="IPR028978">
    <property type="entry name" value="Chorismate_lyase_/UTRA_dom_sf"/>
</dbReference>
<dbReference type="InterPro" id="IPR050679">
    <property type="entry name" value="Bact_HTH_transcr_reg"/>
</dbReference>
<dbReference type="InterPro" id="IPR011663">
    <property type="entry name" value="UTRA"/>
</dbReference>
<dbReference type="Gene3D" id="3.40.1410.10">
    <property type="entry name" value="Chorismate lyase-like"/>
    <property type="match status" value="1"/>
</dbReference>
<dbReference type="SUPFAM" id="SSF64288">
    <property type="entry name" value="Chorismate lyase-like"/>
    <property type="match status" value="1"/>
</dbReference>
<evidence type="ECO:0000256" key="2">
    <source>
        <dbReference type="ARBA" id="ARBA00023125"/>
    </source>
</evidence>
<dbReference type="AlphaFoldDB" id="A0A8J3AIK8"/>
<dbReference type="SUPFAM" id="SSF46785">
    <property type="entry name" value="Winged helix' DNA-binding domain"/>
    <property type="match status" value="1"/>
</dbReference>
<dbReference type="Pfam" id="PF07702">
    <property type="entry name" value="UTRA"/>
    <property type="match status" value="1"/>
</dbReference>
<organism evidence="5 6">
    <name type="scientific">Gottfriedia solisilvae</name>
    <dbReference type="NCBI Taxonomy" id="1516104"/>
    <lineage>
        <taxon>Bacteria</taxon>
        <taxon>Bacillati</taxon>
        <taxon>Bacillota</taxon>
        <taxon>Bacilli</taxon>
        <taxon>Bacillales</taxon>
        <taxon>Bacillaceae</taxon>
        <taxon>Gottfriedia</taxon>
    </lineage>
</organism>
<dbReference type="PANTHER" id="PTHR44846">
    <property type="entry name" value="MANNOSYL-D-GLYCERATE TRANSPORT/METABOLISM SYSTEM REPRESSOR MNGR-RELATED"/>
    <property type="match status" value="1"/>
</dbReference>
<dbReference type="GO" id="GO:0003677">
    <property type="term" value="F:DNA binding"/>
    <property type="evidence" value="ECO:0007669"/>
    <property type="project" value="UniProtKB-KW"/>
</dbReference>
<name>A0A8J3AIK8_9BACI</name>
<reference evidence="6" key="1">
    <citation type="journal article" date="2019" name="Int. J. Syst. Evol. Microbiol.">
        <title>The Global Catalogue of Microorganisms (GCM) 10K type strain sequencing project: providing services to taxonomists for standard genome sequencing and annotation.</title>
        <authorList>
            <consortium name="The Broad Institute Genomics Platform"/>
            <consortium name="The Broad Institute Genome Sequencing Center for Infectious Disease"/>
            <person name="Wu L."/>
            <person name="Ma J."/>
        </authorList>
    </citation>
    <scope>NUCLEOTIDE SEQUENCE [LARGE SCALE GENOMIC DNA]</scope>
    <source>
        <strain evidence="6">CGMCC 1.14993</strain>
    </source>
</reference>